<sequence length="182" mass="20460">MSGATLFSTPVIGAYTGNSHELGILRNKPTMLDCTKGGEENVINIDQGQSTILNNSQGKSIKYQQTVKRQTSEIGIDQGVKGRRSSSSISFKSSRPETKKYRLKKWATQIFVLLVPSSWQNRLSLNMTWKNSRPEQQASTRRRIAPLSARFLLSMMIIVHETTKTFLVPRLDDGPRQHIGPK</sequence>
<dbReference type="Proteomes" id="UP001283361">
    <property type="component" value="Unassembled WGS sequence"/>
</dbReference>
<keyword evidence="2" id="KW-1185">Reference proteome</keyword>
<organism evidence="1 2">
    <name type="scientific">Elysia crispata</name>
    <name type="common">lettuce slug</name>
    <dbReference type="NCBI Taxonomy" id="231223"/>
    <lineage>
        <taxon>Eukaryota</taxon>
        <taxon>Metazoa</taxon>
        <taxon>Spiralia</taxon>
        <taxon>Lophotrochozoa</taxon>
        <taxon>Mollusca</taxon>
        <taxon>Gastropoda</taxon>
        <taxon>Heterobranchia</taxon>
        <taxon>Euthyneura</taxon>
        <taxon>Panpulmonata</taxon>
        <taxon>Sacoglossa</taxon>
        <taxon>Placobranchoidea</taxon>
        <taxon>Plakobranchidae</taxon>
        <taxon>Elysia</taxon>
    </lineage>
</organism>
<evidence type="ECO:0000313" key="2">
    <source>
        <dbReference type="Proteomes" id="UP001283361"/>
    </source>
</evidence>
<comment type="caution">
    <text evidence="1">The sequence shown here is derived from an EMBL/GenBank/DDBJ whole genome shotgun (WGS) entry which is preliminary data.</text>
</comment>
<evidence type="ECO:0000313" key="1">
    <source>
        <dbReference type="EMBL" id="KAK3736837.1"/>
    </source>
</evidence>
<dbReference type="AlphaFoldDB" id="A0AAE1CUS7"/>
<proteinExistence type="predicted"/>
<accession>A0AAE1CUS7</accession>
<reference evidence="1" key="1">
    <citation type="journal article" date="2023" name="G3 (Bethesda)">
        <title>A reference genome for the long-term kleptoplast-retaining sea slug Elysia crispata morphotype clarki.</title>
        <authorList>
            <person name="Eastman K.E."/>
            <person name="Pendleton A.L."/>
            <person name="Shaikh M.A."/>
            <person name="Suttiyut T."/>
            <person name="Ogas R."/>
            <person name="Tomko P."/>
            <person name="Gavelis G."/>
            <person name="Widhalm J.R."/>
            <person name="Wisecaver J.H."/>
        </authorList>
    </citation>
    <scope>NUCLEOTIDE SEQUENCE</scope>
    <source>
        <strain evidence="1">ECLA1</strain>
    </source>
</reference>
<protein>
    <submittedName>
        <fullName evidence="1">Uncharacterized protein</fullName>
    </submittedName>
</protein>
<dbReference type="EMBL" id="JAWDGP010006684">
    <property type="protein sequence ID" value="KAK3736837.1"/>
    <property type="molecule type" value="Genomic_DNA"/>
</dbReference>
<name>A0AAE1CUS7_9GAST</name>
<gene>
    <name evidence="1" type="ORF">RRG08_000587</name>
</gene>